<dbReference type="EMBL" id="CAESGF010000022">
    <property type="protein sequence ID" value="CAB4364993.1"/>
    <property type="molecule type" value="Genomic_DNA"/>
</dbReference>
<dbReference type="InterPro" id="IPR029069">
    <property type="entry name" value="HotDog_dom_sf"/>
</dbReference>
<dbReference type="EMBL" id="CAFBMT010000019">
    <property type="protein sequence ID" value="CAB4947945.1"/>
    <property type="molecule type" value="Genomic_DNA"/>
</dbReference>
<dbReference type="EMBL" id="CAEZYF010000021">
    <property type="protein sequence ID" value="CAB4737577.1"/>
    <property type="molecule type" value="Genomic_DNA"/>
</dbReference>
<dbReference type="AlphaFoldDB" id="A0A6J6SSP4"/>
<sequence>MSNTELFRLDPTDEPTRFTWEPSPYLLTPGSTLQGGAVLGAAAAALSTVTGRPLLWATAQYLSYAVGTERCTLDVTVEVAGHNTTQARCVVTRDGHEIVTTHAALGGRTVEHSGVWAVMPGVPSPDACPSYGVFVPSDDDFSGLIDIRLARGRTPLELDGTPGDGWWAAWFRVGSGMHPMGVGELAVISDFAPMAISEALGLAYTGNSLDNTIRMGHTVPTEWVLLSVHVNHIVNGFGHVNADLWAQDRTLLAQGSQSAVVRENTLLRRLMVHDAAD</sequence>
<evidence type="ECO:0000313" key="4">
    <source>
        <dbReference type="EMBL" id="CAB4816512.1"/>
    </source>
</evidence>
<gene>
    <name evidence="3" type="ORF">UFOPK2656_02655</name>
    <name evidence="4" type="ORF">UFOPK3099_01110</name>
    <name evidence="5" type="ORF">UFOPK3651_02649</name>
    <name evidence="6" type="ORF">UFOPK3931_00921</name>
    <name evidence="2" type="ORF">UFOPK4189_02752</name>
</gene>
<organism evidence="3">
    <name type="scientific">freshwater metagenome</name>
    <dbReference type="NCBI Taxonomy" id="449393"/>
    <lineage>
        <taxon>unclassified sequences</taxon>
        <taxon>metagenomes</taxon>
        <taxon>ecological metagenomes</taxon>
    </lineage>
</organism>
<dbReference type="InterPro" id="IPR042171">
    <property type="entry name" value="Acyl-CoA_hotdog"/>
</dbReference>
<dbReference type="EMBL" id="CAFBOL010000016">
    <property type="protein sequence ID" value="CAB4982882.1"/>
    <property type="molecule type" value="Genomic_DNA"/>
</dbReference>
<dbReference type="Gene3D" id="2.40.160.210">
    <property type="entry name" value="Acyl-CoA thioesterase, double hotdog domain"/>
    <property type="match status" value="1"/>
</dbReference>
<dbReference type="EMBL" id="CAFAAV010000070">
    <property type="protein sequence ID" value="CAB4816512.1"/>
    <property type="molecule type" value="Genomic_DNA"/>
</dbReference>
<proteinExistence type="predicted"/>
<evidence type="ECO:0000313" key="5">
    <source>
        <dbReference type="EMBL" id="CAB4947945.1"/>
    </source>
</evidence>
<protein>
    <submittedName>
        <fullName evidence="3">Unannotated protein</fullName>
    </submittedName>
</protein>
<feature type="domain" description="Acyl-CoA thioesterase-like C-terminal" evidence="1">
    <location>
        <begin position="125"/>
        <end position="261"/>
    </location>
</feature>
<evidence type="ECO:0000313" key="3">
    <source>
        <dbReference type="EMBL" id="CAB4737577.1"/>
    </source>
</evidence>
<dbReference type="CDD" id="cd00556">
    <property type="entry name" value="Thioesterase_II"/>
    <property type="match status" value="1"/>
</dbReference>
<name>A0A6J6SSP4_9ZZZZ</name>
<reference evidence="3" key="1">
    <citation type="submission" date="2020-05" db="EMBL/GenBank/DDBJ databases">
        <authorList>
            <person name="Chiriac C."/>
            <person name="Salcher M."/>
            <person name="Ghai R."/>
            <person name="Kavagutti S V."/>
        </authorList>
    </citation>
    <scope>NUCLEOTIDE SEQUENCE</scope>
</reference>
<evidence type="ECO:0000313" key="2">
    <source>
        <dbReference type="EMBL" id="CAB4364993.1"/>
    </source>
</evidence>
<accession>A0A6J6SSP4</accession>
<dbReference type="InterPro" id="IPR049450">
    <property type="entry name" value="ACOT8-like_C"/>
</dbReference>
<evidence type="ECO:0000313" key="6">
    <source>
        <dbReference type="EMBL" id="CAB4982882.1"/>
    </source>
</evidence>
<evidence type="ECO:0000259" key="1">
    <source>
        <dbReference type="Pfam" id="PF20789"/>
    </source>
</evidence>
<dbReference type="Pfam" id="PF20789">
    <property type="entry name" value="4HBT_3C"/>
    <property type="match status" value="1"/>
</dbReference>
<dbReference type="SUPFAM" id="SSF54637">
    <property type="entry name" value="Thioesterase/thiol ester dehydrase-isomerase"/>
    <property type="match status" value="2"/>
</dbReference>